<dbReference type="AlphaFoldDB" id="A0A1H2H7G3"/>
<proteinExistence type="predicted"/>
<accession>A0A1H2H7G3</accession>
<dbReference type="Proteomes" id="UP000199608">
    <property type="component" value="Unassembled WGS sequence"/>
</dbReference>
<gene>
    <name evidence="1" type="ORF">SAMN04487931_10688</name>
</gene>
<dbReference type="EMBL" id="FNLL01000006">
    <property type="protein sequence ID" value="SDU27810.1"/>
    <property type="molecule type" value="Genomic_DNA"/>
</dbReference>
<protein>
    <submittedName>
        <fullName evidence="1">Uncharacterized protein</fullName>
    </submittedName>
</protein>
<evidence type="ECO:0000313" key="2">
    <source>
        <dbReference type="Proteomes" id="UP000199608"/>
    </source>
</evidence>
<organism evidence="1 2">
    <name type="scientific">Desulfobacula phenolica</name>
    <dbReference type="NCBI Taxonomy" id="90732"/>
    <lineage>
        <taxon>Bacteria</taxon>
        <taxon>Pseudomonadati</taxon>
        <taxon>Thermodesulfobacteriota</taxon>
        <taxon>Desulfobacteria</taxon>
        <taxon>Desulfobacterales</taxon>
        <taxon>Desulfobacteraceae</taxon>
        <taxon>Desulfobacula</taxon>
    </lineage>
</organism>
<evidence type="ECO:0000313" key="1">
    <source>
        <dbReference type="EMBL" id="SDU27810.1"/>
    </source>
</evidence>
<sequence>MTTHNCGNCSFRSKYDHNPKSFLGRIWKWHAGWCPGWKKYMKSLPDQERLKLAEKYDMKKYK</sequence>
<dbReference type="RefSeq" id="WP_092234103.1">
    <property type="nucleotide sequence ID" value="NZ_FNLL01000006.1"/>
</dbReference>
<keyword evidence="2" id="KW-1185">Reference proteome</keyword>
<name>A0A1H2H7G3_9BACT</name>
<reference evidence="2" key="1">
    <citation type="submission" date="2016-10" db="EMBL/GenBank/DDBJ databases">
        <authorList>
            <person name="Varghese N."/>
            <person name="Submissions S."/>
        </authorList>
    </citation>
    <scope>NUCLEOTIDE SEQUENCE [LARGE SCALE GENOMIC DNA]</scope>
    <source>
        <strain evidence="2">DSM 3384</strain>
    </source>
</reference>